<dbReference type="AlphaFoldDB" id="A0A7S2H3F0"/>
<feature type="transmembrane region" description="Helical" evidence="6">
    <location>
        <begin position="60"/>
        <end position="82"/>
    </location>
</feature>
<name>A0A7S2H3F0_9STRA</name>
<dbReference type="PANTHER" id="PTHR22950">
    <property type="entry name" value="AMINO ACID TRANSPORTER"/>
    <property type="match status" value="1"/>
</dbReference>
<feature type="transmembrane region" description="Helical" evidence="6">
    <location>
        <begin position="519"/>
        <end position="540"/>
    </location>
</feature>
<keyword evidence="2 6" id="KW-0812">Transmembrane</keyword>
<gene>
    <name evidence="8" type="ORF">HTAM1171_LOCUS3294</name>
</gene>
<feature type="transmembrane region" description="Helical" evidence="6">
    <location>
        <begin position="613"/>
        <end position="635"/>
    </location>
</feature>
<proteinExistence type="predicted"/>
<feature type="transmembrane region" description="Helical" evidence="6">
    <location>
        <begin position="493"/>
        <end position="513"/>
    </location>
</feature>
<feature type="region of interest" description="Disordered" evidence="5">
    <location>
        <begin position="1"/>
        <end position="27"/>
    </location>
</feature>
<feature type="transmembrane region" description="Helical" evidence="6">
    <location>
        <begin position="36"/>
        <end position="54"/>
    </location>
</feature>
<evidence type="ECO:0000256" key="3">
    <source>
        <dbReference type="ARBA" id="ARBA00022989"/>
    </source>
</evidence>
<evidence type="ECO:0000256" key="4">
    <source>
        <dbReference type="ARBA" id="ARBA00023136"/>
    </source>
</evidence>
<feature type="compositionally biased region" description="Basic and acidic residues" evidence="5">
    <location>
        <begin position="461"/>
        <end position="470"/>
    </location>
</feature>
<comment type="subcellular location">
    <subcellularLocation>
        <location evidence="1">Membrane</location>
        <topology evidence="1">Multi-pass membrane protein</topology>
    </subcellularLocation>
</comment>
<evidence type="ECO:0000259" key="7">
    <source>
        <dbReference type="Pfam" id="PF01490"/>
    </source>
</evidence>
<dbReference type="InterPro" id="IPR013057">
    <property type="entry name" value="AA_transpt_TM"/>
</dbReference>
<dbReference type="Pfam" id="PF01490">
    <property type="entry name" value="Aa_trans"/>
    <property type="match status" value="1"/>
</dbReference>
<feature type="domain" description="Amino acid transporter transmembrane" evidence="7">
    <location>
        <begin position="28"/>
        <end position="547"/>
    </location>
</feature>
<sequence length="639" mass="69853">MSNDIPSTTNTSSSEPEENNDGDNNTRQGTIMSARWNLLSSMVGGGTLSLPLAFRQMGIAFLGPLLLILVALCVQFTIIFLIKAASAAGGGNNASNDNNKRGQASLELLSSKAFGGSSAKVCTMLLVCTICFFATTGYAVLLRDLLEPLADHIIPPSKPDLEGPTFGRNLCMMIAVLIITPLTTLKTLTALKNVGAASMTSLLLLSVFIFIRSVQCNFSSSLARKSTSFGDYINYTPSSLANFLDALPIFISSFVCHFNVLSVHNELQNPTSQRVSKLVSTTIWPAAFFYIFVGVSGSMYGNCTADEIVQGNILLDFDDNDVLMNVGRICLVVTISLTFPMLVLPIRDLVLRNGDVLLKTFCSWLNIFGRGRDQPMNGENNKRDDEAQNNIENNDAASIFEKGNDLAEPLLPNAEGEGLHHRSASSIGYETTEGGDDGSSKCLKSHDNTKRSTTTYPLSLEEERHRRQEDVAEEQQQESSSSSYGMQNAKARIITAIVIFWSASLVACSVQSIDVVWDLLGSSLSIIIAFLIPCGSYLILVKPKKLPNQSEDDEMLMVNDSGSGGQSNMVVETDTSISSMMVEGRIEVGRNEKNIFQRCCFNCRRRRWNVKRIIAWIIILVFIPLMFICTGNAIYNVVS</sequence>
<evidence type="ECO:0000313" key="8">
    <source>
        <dbReference type="EMBL" id="CAD9479385.1"/>
    </source>
</evidence>
<reference evidence="8" key="1">
    <citation type="submission" date="2021-01" db="EMBL/GenBank/DDBJ databases">
        <authorList>
            <person name="Corre E."/>
            <person name="Pelletier E."/>
            <person name="Niang G."/>
            <person name="Scheremetjew M."/>
            <person name="Finn R."/>
            <person name="Kale V."/>
            <person name="Holt S."/>
            <person name="Cochrane G."/>
            <person name="Meng A."/>
            <person name="Brown T."/>
            <person name="Cohen L."/>
        </authorList>
    </citation>
    <scope>NUCLEOTIDE SEQUENCE</scope>
    <source>
        <strain evidence="8">CCMP826</strain>
    </source>
</reference>
<keyword evidence="4 6" id="KW-0472">Membrane</keyword>
<evidence type="ECO:0000256" key="5">
    <source>
        <dbReference type="SAM" id="MobiDB-lite"/>
    </source>
</evidence>
<dbReference type="EMBL" id="HBGV01005505">
    <property type="protein sequence ID" value="CAD9479385.1"/>
    <property type="molecule type" value="Transcribed_RNA"/>
</dbReference>
<feature type="transmembrane region" description="Helical" evidence="6">
    <location>
        <begin position="282"/>
        <end position="302"/>
    </location>
</feature>
<feature type="transmembrane region" description="Helical" evidence="6">
    <location>
        <begin position="166"/>
        <end position="185"/>
    </location>
</feature>
<dbReference type="PANTHER" id="PTHR22950:SF652">
    <property type="entry name" value="TRANSMEMBRANE AMINO ACID TRANSPORTER FAMILY PROTEIN"/>
    <property type="match status" value="1"/>
</dbReference>
<feature type="transmembrane region" description="Helical" evidence="6">
    <location>
        <begin position="322"/>
        <end position="344"/>
    </location>
</feature>
<feature type="region of interest" description="Disordered" evidence="5">
    <location>
        <begin position="427"/>
        <end position="485"/>
    </location>
</feature>
<keyword evidence="3 6" id="KW-1133">Transmembrane helix</keyword>
<accession>A0A7S2H3F0</accession>
<feature type="transmembrane region" description="Helical" evidence="6">
    <location>
        <begin position="197"/>
        <end position="220"/>
    </location>
</feature>
<organism evidence="8">
    <name type="scientific">Helicotheca tamesis</name>
    <dbReference type="NCBI Taxonomy" id="374047"/>
    <lineage>
        <taxon>Eukaryota</taxon>
        <taxon>Sar</taxon>
        <taxon>Stramenopiles</taxon>
        <taxon>Ochrophyta</taxon>
        <taxon>Bacillariophyta</taxon>
        <taxon>Mediophyceae</taxon>
        <taxon>Lithodesmiophycidae</taxon>
        <taxon>Lithodesmiales</taxon>
        <taxon>Lithodesmiaceae</taxon>
        <taxon>Helicotheca</taxon>
    </lineage>
</organism>
<evidence type="ECO:0000256" key="6">
    <source>
        <dbReference type="SAM" id="Phobius"/>
    </source>
</evidence>
<protein>
    <recommendedName>
        <fullName evidence="7">Amino acid transporter transmembrane domain-containing protein</fullName>
    </recommendedName>
</protein>
<evidence type="ECO:0000256" key="2">
    <source>
        <dbReference type="ARBA" id="ARBA00022692"/>
    </source>
</evidence>
<dbReference type="GO" id="GO:0016020">
    <property type="term" value="C:membrane"/>
    <property type="evidence" value="ECO:0007669"/>
    <property type="project" value="UniProtKB-SubCell"/>
</dbReference>
<dbReference type="GO" id="GO:0015179">
    <property type="term" value="F:L-amino acid transmembrane transporter activity"/>
    <property type="evidence" value="ECO:0007669"/>
    <property type="project" value="TreeGrafter"/>
</dbReference>
<feature type="compositionally biased region" description="Low complexity" evidence="5">
    <location>
        <begin position="1"/>
        <end position="14"/>
    </location>
</feature>
<feature type="transmembrane region" description="Helical" evidence="6">
    <location>
        <begin position="240"/>
        <end position="261"/>
    </location>
</feature>
<evidence type="ECO:0000256" key="1">
    <source>
        <dbReference type="ARBA" id="ARBA00004141"/>
    </source>
</evidence>
<feature type="transmembrane region" description="Helical" evidence="6">
    <location>
        <begin position="121"/>
        <end position="141"/>
    </location>
</feature>